<protein>
    <submittedName>
        <fullName evidence="3">Uncharacterized protein</fullName>
    </submittedName>
</protein>
<keyword evidence="4" id="KW-1185">Reference proteome</keyword>
<dbReference type="Proteomes" id="UP001153618">
    <property type="component" value="Unassembled WGS sequence"/>
</dbReference>
<evidence type="ECO:0000256" key="1">
    <source>
        <dbReference type="SAM" id="MobiDB-lite"/>
    </source>
</evidence>
<reference evidence="3" key="1">
    <citation type="submission" date="2021-07" db="EMBL/GenBank/DDBJ databases">
        <authorList>
            <person name="Branca A.L. A."/>
        </authorList>
    </citation>
    <scope>NUCLEOTIDE SEQUENCE</scope>
</reference>
<name>A0A9W4HY01_PENOL</name>
<feature type="region of interest" description="Disordered" evidence="1">
    <location>
        <begin position="337"/>
        <end position="375"/>
    </location>
</feature>
<evidence type="ECO:0000256" key="2">
    <source>
        <dbReference type="SAM" id="Phobius"/>
    </source>
</evidence>
<evidence type="ECO:0000313" key="3">
    <source>
        <dbReference type="EMBL" id="CAG8161721.1"/>
    </source>
</evidence>
<proteinExistence type="predicted"/>
<comment type="caution">
    <text evidence="3">The sequence shown here is derived from an EMBL/GenBank/DDBJ whole genome shotgun (WGS) entry which is preliminary data.</text>
</comment>
<feature type="transmembrane region" description="Helical" evidence="2">
    <location>
        <begin position="112"/>
        <end position="143"/>
    </location>
</feature>
<gene>
    <name evidence="3" type="ORF">POLS_LOCUS6373</name>
</gene>
<evidence type="ECO:0000313" key="4">
    <source>
        <dbReference type="Proteomes" id="UP001153618"/>
    </source>
</evidence>
<keyword evidence="2" id="KW-0472">Membrane</keyword>
<dbReference type="AlphaFoldDB" id="A0A9W4HY01"/>
<sequence length="375" mass="36855">MMGLYVVQLKAHLVPSQGVFRHDGGTDHLGASGTTAAVAGGTATGSQNRAGGRATLAHLLHGGAGALVELLSLAVAAGNPEHTGTVSGGTGNDTDSNANGAGLGLGAAGRAIAVGVVATVGVVITSIVVAAVSGIAIAAGVVAREFERNCRVNHRHQRLDGFTGLVVESRVGVGLEGSQGIHLVTREVEDGKSRVVASGLPVVVGLNGKHDRGILGRESGQSVLDGLRSQVEDLRRGQGGGGNKRPWQLAVETKLEQNGVRGSLADFVRGGDGAGKRGRRGGLGGLAGAGALSGGNGGHDQDGGGNPVVVIGSRGSGNLGLGGLGLHRGLGLGRARFTGRSGDRNGGDVRGGSGNLGSLVGTSARGGNSCAQNGD</sequence>
<accession>A0A9W4HY01</accession>
<keyword evidence="2" id="KW-0812">Transmembrane</keyword>
<organism evidence="3 4">
    <name type="scientific">Penicillium olsonii</name>
    <dbReference type="NCBI Taxonomy" id="99116"/>
    <lineage>
        <taxon>Eukaryota</taxon>
        <taxon>Fungi</taxon>
        <taxon>Dikarya</taxon>
        <taxon>Ascomycota</taxon>
        <taxon>Pezizomycotina</taxon>
        <taxon>Eurotiomycetes</taxon>
        <taxon>Eurotiomycetidae</taxon>
        <taxon>Eurotiales</taxon>
        <taxon>Aspergillaceae</taxon>
        <taxon>Penicillium</taxon>
    </lineage>
</organism>
<dbReference type="EMBL" id="CAJVOS010000036">
    <property type="protein sequence ID" value="CAG8161721.1"/>
    <property type="molecule type" value="Genomic_DNA"/>
</dbReference>
<keyword evidence="2" id="KW-1133">Transmembrane helix</keyword>
<feature type="compositionally biased region" description="Polar residues" evidence="1">
    <location>
        <begin position="365"/>
        <end position="375"/>
    </location>
</feature>